<evidence type="ECO:0000256" key="1">
    <source>
        <dbReference type="ARBA" id="ARBA00006484"/>
    </source>
</evidence>
<dbReference type="Gene3D" id="3.40.50.720">
    <property type="entry name" value="NAD(P)-binding Rossmann-like Domain"/>
    <property type="match status" value="1"/>
</dbReference>
<dbReference type="SUPFAM" id="SSF51735">
    <property type="entry name" value="NAD(P)-binding Rossmann-fold domains"/>
    <property type="match status" value="1"/>
</dbReference>
<dbReference type="Pfam" id="PF13561">
    <property type="entry name" value="adh_short_C2"/>
    <property type="match status" value="1"/>
</dbReference>
<dbReference type="PRINTS" id="PR00081">
    <property type="entry name" value="GDHRDH"/>
</dbReference>
<comment type="similarity">
    <text evidence="1">Belongs to the short-chain dehydrogenases/reductases (SDR) family.</text>
</comment>
<reference evidence="2 3" key="1">
    <citation type="submission" date="2020-11" db="EMBL/GenBank/DDBJ databases">
        <title>Sequencing the genomes of 1000 actinobacteria strains.</title>
        <authorList>
            <person name="Klenk H.-P."/>
        </authorList>
    </citation>
    <scope>NUCLEOTIDE SEQUENCE [LARGE SCALE GENOMIC DNA]</scope>
    <source>
        <strain evidence="2 3">DSM 101695</strain>
    </source>
</reference>
<name>A0ABS0K8S6_9ACTN</name>
<dbReference type="PANTHER" id="PTHR42879">
    <property type="entry name" value="3-OXOACYL-(ACYL-CARRIER-PROTEIN) REDUCTASE"/>
    <property type="match status" value="1"/>
</dbReference>
<dbReference type="InterPro" id="IPR002347">
    <property type="entry name" value="SDR_fam"/>
</dbReference>
<sequence>MAQKLAADGFRILVNYRESGQAAEELAEELDGVAVMADVCDVDAVRRLAADVESRFGRLDVLVNNAGATLAGPWSEITPAQWDATLRVNLSGVFTCIQAFAPLLTRSGNGRIVNIGSTYADIGSGFVAGYAAAKAGVVSLTKVFAKELAPSVTVNAIAPGNIDTEMTRSAGAEFLDQVIAQTPLARLGRPEEVAGAVSFLVSETGGFITGQTLVIDGGHRLR</sequence>
<dbReference type="Proteomes" id="UP000631791">
    <property type="component" value="Unassembled WGS sequence"/>
</dbReference>
<dbReference type="PRINTS" id="PR00080">
    <property type="entry name" value="SDRFAMILY"/>
</dbReference>
<comment type="caution">
    <text evidence="2">The sequence shown here is derived from an EMBL/GenBank/DDBJ whole genome shotgun (WGS) entry which is preliminary data.</text>
</comment>
<evidence type="ECO:0000313" key="3">
    <source>
        <dbReference type="Proteomes" id="UP000631791"/>
    </source>
</evidence>
<keyword evidence="3" id="KW-1185">Reference proteome</keyword>
<accession>A0ABS0K8S6</accession>
<dbReference type="EC" id="1.1.1.100" evidence="2"/>
<evidence type="ECO:0000313" key="2">
    <source>
        <dbReference type="EMBL" id="MBG6105035.1"/>
    </source>
</evidence>
<dbReference type="EMBL" id="JADOTY010000001">
    <property type="protein sequence ID" value="MBG6105035.1"/>
    <property type="molecule type" value="Genomic_DNA"/>
</dbReference>
<keyword evidence="2" id="KW-0560">Oxidoreductase</keyword>
<dbReference type="GO" id="GO:0004316">
    <property type="term" value="F:3-oxoacyl-[acyl-carrier-protein] reductase (NADPH) activity"/>
    <property type="evidence" value="ECO:0007669"/>
    <property type="project" value="UniProtKB-EC"/>
</dbReference>
<dbReference type="InterPro" id="IPR036291">
    <property type="entry name" value="NAD(P)-bd_dom_sf"/>
</dbReference>
<protein>
    <submittedName>
        <fullName evidence="2">3-oxoacyl-[acyl-carrier protein] reductase</fullName>
        <ecNumber evidence="2">1.1.1.100</ecNumber>
    </submittedName>
</protein>
<organism evidence="2 3">
    <name type="scientific">Micromonospora vinacea</name>
    <dbReference type="NCBI Taxonomy" id="709878"/>
    <lineage>
        <taxon>Bacteria</taxon>
        <taxon>Bacillati</taxon>
        <taxon>Actinomycetota</taxon>
        <taxon>Actinomycetes</taxon>
        <taxon>Micromonosporales</taxon>
        <taxon>Micromonosporaceae</taxon>
        <taxon>Micromonospora</taxon>
    </lineage>
</organism>
<dbReference type="InterPro" id="IPR050259">
    <property type="entry name" value="SDR"/>
</dbReference>
<proteinExistence type="inferred from homology"/>
<dbReference type="PANTHER" id="PTHR42879:SF2">
    <property type="entry name" value="3-OXOACYL-[ACYL-CARRIER-PROTEIN] REDUCTASE FABG"/>
    <property type="match status" value="1"/>
</dbReference>
<dbReference type="InterPro" id="IPR020904">
    <property type="entry name" value="Sc_DH/Rdtase_CS"/>
</dbReference>
<gene>
    <name evidence="2" type="ORF">IW249_005449</name>
</gene>
<dbReference type="PROSITE" id="PS00061">
    <property type="entry name" value="ADH_SHORT"/>
    <property type="match status" value="1"/>
</dbReference>